<reference evidence="5" key="1">
    <citation type="journal article" date="2013" name="Environ. Microbiol.">
        <title>Microbiota from the distal guts of lean and obese adolescents exhibit partial functional redundancy besides clear differences in community structure.</title>
        <authorList>
            <person name="Ferrer M."/>
            <person name="Ruiz A."/>
            <person name="Lanza F."/>
            <person name="Haange S.B."/>
            <person name="Oberbach A."/>
            <person name="Till H."/>
            <person name="Bargiela R."/>
            <person name="Campoy C."/>
            <person name="Segura M.T."/>
            <person name="Richter M."/>
            <person name="von Bergen M."/>
            <person name="Seifert J."/>
            <person name="Suarez A."/>
        </authorList>
    </citation>
    <scope>NUCLEOTIDE SEQUENCE</scope>
</reference>
<dbReference type="GO" id="GO:0005975">
    <property type="term" value="P:carbohydrate metabolic process"/>
    <property type="evidence" value="ECO:0007669"/>
    <property type="project" value="InterPro"/>
</dbReference>
<dbReference type="AlphaFoldDB" id="K1SI20"/>
<dbReference type="Pfam" id="PF04616">
    <property type="entry name" value="Glyco_hydro_43"/>
    <property type="match status" value="1"/>
</dbReference>
<dbReference type="InterPro" id="IPR023296">
    <property type="entry name" value="Glyco_hydro_beta-prop_sf"/>
</dbReference>
<dbReference type="PANTHER" id="PTHR43772:SF2">
    <property type="entry name" value="PUTATIVE (AFU_ORTHOLOGUE AFUA_2G04480)-RELATED"/>
    <property type="match status" value="1"/>
</dbReference>
<protein>
    <submittedName>
        <fullName evidence="5">Beta-xylosidase</fullName>
    </submittedName>
</protein>
<dbReference type="GO" id="GO:0004553">
    <property type="term" value="F:hydrolase activity, hydrolyzing O-glycosyl compounds"/>
    <property type="evidence" value="ECO:0007669"/>
    <property type="project" value="InterPro"/>
</dbReference>
<dbReference type="Gene3D" id="2.115.10.20">
    <property type="entry name" value="Glycosyl hydrolase domain, family 43"/>
    <property type="match status" value="1"/>
</dbReference>
<dbReference type="InterPro" id="IPR006710">
    <property type="entry name" value="Glyco_hydro_43"/>
</dbReference>
<comment type="similarity">
    <text evidence="1">Belongs to the glycosyl hydrolase 43 family.</text>
</comment>
<evidence type="ECO:0000313" key="5">
    <source>
        <dbReference type="EMBL" id="EKC57233.1"/>
    </source>
</evidence>
<dbReference type="PANTHER" id="PTHR43772">
    <property type="entry name" value="ENDO-1,4-BETA-XYLANASE"/>
    <property type="match status" value="1"/>
</dbReference>
<dbReference type="SUPFAM" id="SSF75005">
    <property type="entry name" value="Arabinanase/levansucrase/invertase"/>
    <property type="match status" value="1"/>
</dbReference>
<gene>
    <name evidence="5" type="ORF">OBE_10641</name>
</gene>
<accession>K1SI20</accession>
<evidence type="ECO:0000256" key="2">
    <source>
        <dbReference type="ARBA" id="ARBA00022801"/>
    </source>
</evidence>
<comment type="caution">
    <text evidence="5">The sequence shown here is derived from an EMBL/GenBank/DDBJ whole genome shotgun (WGS) entry which is preliminary data.</text>
</comment>
<evidence type="ECO:0000256" key="3">
    <source>
        <dbReference type="ARBA" id="ARBA00023277"/>
    </source>
</evidence>
<dbReference type="EMBL" id="AJWZ01007324">
    <property type="protein sequence ID" value="EKC57233.1"/>
    <property type="molecule type" value="Genomic_DNA"/>
</dbReference>
<evidence type="ECO:0000256" key="4">
    <source>
        <dbReference type="ARBA" id="ARBA00023295"/>
    </source>
</evidence>
<feature type="non-terminal residue" evidence="5">
    <location>
        <position position="1"/>
    </location>
</feature>
<sequence>PYLSFVRFNDGNNVWIAELEKDLITLKKETMRPCIHVSQAWEEVWPRVNEGSYILKHNGIYYMTYSANSYESPFYGVGCATATDIMGEWAKYDENPLLQNPGGLVGVGHSAMFTDKEGKLRIVFHAHKDKSNIHPRAMYIGTVNFENVNGTDRMRISKEYITPKLLQ</sequence>
<keyword evidence="3" id="KW-0119">Carbohydrate metabolism</keyword>
<organism evidence="5">
    <name type="scientific">human gut metagenome</name>
    <dbReference type="NCBI Taxonomy" id="408170"/>
    <lineage>
        <taxon>unclassified sequences</taxon>
        <taxon>metagenomes</taxon>
        <taxon>organismal metagenomes</taxon>
    </lineage>
</organism>
<keyword evidence="2" id="KW-0378">Hydrolase</keyword>
<keyword evidence="4" id="KW-0326">Glycosidase</keyword>
<proteinExistence type="inferred from homology"/>
<name>K1SI20_9ZZZZ</name>
<evidence type="ECO:0000256" key="1">
    <source>
        <dbReference type="ARBA" id="ARBA00009865"/>
    </source>
</evidence>
<dbReference type="InterPro" id="IPR052176">
    <property type="entry name" value="Glycosyl_Hydrlase_43_Enz"/>
</dbReference>